<evidence type="ECO:0000313" key="2">
    <source>
        <dbReference type="EMBL" id="MBN3281638.1"/>
    </source>
</evidence>
<feature type="non-terminal residue" evidence="2">
    <location>
        <position position="119"/>
    </location>
</feature>
<keyword evidence="3" id="KW-1185">Reference proteome</keyword>
<name>A0ABS2Y6S5_POLSP</name>
<reference evidence="2" key="1">
    <citation type="journal article" date="2021" name="Cell">
        <title>Tracing the genetic footprints of vertebrate landing in non-teleost ray-finned fishes.</title>
        <authorList>
            <person name="Bi X."/>
            <person name="Wang K."/>
            <person name="Yang L."/>
            <person name="Pan H."/>
            <person name="Jiang H."/>
            <person name="Wei Q."/>
            <person name="Fang M."/>
            <person name="Yu H."/>
            <person name="Zhu C."/>
            <person name="Cai Y."/>
            <person name="He Y."/>
            <person name="Gan X."/>
            <person name="Zeng H."/>
            <person name="Yu D."/>
            <person name="Zhu Y."/>
            <person name="Jiang H."/>
            <person name="Qiu Q."/>
            <person name="Yang H."/>
            <person name="Zhang Y.E."/>
            <person name="Wang W."/>
            <person name="Zhu M."/>
            <person name="He S."/>
            <person name="Zhang G."/>
        </authorList>
    </citation>
    <scope>NUCLEOTIDE SEQUENCE</scope>
    <source>
        <strain evidence="2">Pddl_001</strain>
    </source>
</reference>
<accession>A0ABS2Y6S5</accession>
<dbReference type="PANTHER" id="PTHR46349:SF4">
    <property type="entry name" value="CINGULIN"/>
    <property type="match status" value="1"/>
</dbReference>
<sequence>MELRAALAELCAAKQKQDELLHQRERELTALKGALKDEVASHDSEMDRLRQQYQSDMEQLRSNVLEVSQTQLDVEAERQKVNATVRTLQRQLEESSDESSHWRELLQKSKEELRSTKQE</sequence>
<comment type="caution">
    <text evidence="2">The sequence shown here is derived from an EMBL/GenBank/DDBJ whole genome shotgun (WGS) entry which is preliminary data.</text>
</comment>
<evidence type="ECO:0000256" key="1">
    <source>
        <dbReference type="SAM" id="MobiDB-lite"/>
    </source>
</evidence>
<feature type="compositionally biased region" description="Basic and acidic residues" evidence="1">
    <location>
        <begin position="98"/>
        <end position="119"/>
    </location>
</feature>
<proteinExistence type="predicted"/>
<protein>
    <submittedName>
        <fullName evidence="2">CING protein</fullName>
    </submittedName>
</protein>
<evidence type="ECO:0000313" key="3">
    <source>
        <dbReference type="Proteomes" id="UP001166093"/>
    </source>
</evidence>
<organism evidence="2 3">
    <name type="scientific">Polyodon spathula</name>
    <name type="common">North American paddlefish</name>
    <name type="synonym">Squalus spathula</name>
    <dbReference type="NCBI Taxonomy" id="7913"/>
    <lineage>
        <taxon>Eukaryota</taxon>
        <taxon>Metazoa</taxon>
        <taxon>Chordata</taxon>
        <taxon>Craniata</taxon>
        <taxon>Vertebrata</taxon>
        <taxon>Euteleostomi</taxon>
        <taxon>Actinopterygii</taxon>
        <taxon>Chondrostei</taxon>
        <taxon>Acipenseriformes</taxon>
        <taxon>Polyodontidae</taxon>
        <taxon>Polyodon</taxon>
    </lineage>
</organism>
<feature type="non-terminal residue" evidence="2">
    <location>
        <position position="1"/>
    </location>
</feature>
<gene>
    <name evidence="2" type="primary">Cgn</name>
    <name evidence="2" type="ORF">GTO93_0014936</name>
</gene>
<dbReference type="EMBL" id="JAAWVQ010110636">
    <property type="protein sequence ID" value="MBN3281638.1"/>
    <property type="molecule type" value="Genomic_DNA"/>
</dbReference>
<dbReference type="Proteomes" id="UP001166093">
    <property type="component" value="Unassembled WGS sequence"/>
</dbReference>
<dbReference type="PANTHER" id="PTHR46349">
    <property type="entry name" value="CINGULIN-LIKE PROTEIN 1-RELATED"/>
    <property type="match status" value="1"/>
</dbReference>
<feature type="region of interest" description="Disordered" evidence="1">
    <location>
        <begin position="91"/>
        <end position="119"/>
    </location>
</feature>